<feature type="transmembrane region" description="Helical" evidence="2">
    <location>
        <begin position="98"/>
        <end position="118"/>
    </location>
</feature>
<comment type="caution">
    <text evidence="3">The sequence shown here is derived from an EMBL/GenBank/DDBJ whole genome shotgun (WGS) entry which is preliminary data.</text>
</comment>
<gene>
    <name evidence="3" type="ORF">GCM10009836_21860</name>
</gene>
<dbReference type="EMBL" id="BAAAQK010000005">
    <property type="protein sequence ID" value="GAA1842126.1"/>
    <property type="molecule type" value="Genomic_DNA"/>
</dbReference>
<evidence type="ECO:0000313" key="3">
    <source>
        <dbReference type="EMBL" id="GAA1842126.1"/>
    </source>
</evidence>
<evidence type="ECO:0000313" key="4">
    <source>
        <dbReference type="Proteomes" id="UP001500449"/>
    </source>
</evidence>
<feature type="compositionally biased region" description="Basic and acidic residues" evidence="1">
    <location>
        <begin position="1"/>
        <end position="22"/>
    </location>
</feature>
<organism evidence="3 4">
    <name type="scientific">Pseudonocardia ailaonensis</name>
    <dbReference type="NCBI Taxonomy" id="367279"/>
    <lineage>
        <taxon>Bacteria</taxon>
        <taxon>Bacillati</taxon>
        <taxon>Actinomycetota</taxon>
        <taxon>Actinomycetes</taxon>
        <taxon>Pseudonocardiales</taxon>
        <taxon>Pseudonocardiaceae</taxon>
        <taxon>Pseudonocardia</taxon>
    </lineage>
</organism>
<feature type="region of interest" description="Disordered" evidence="1">
    <location>
        <begin position="1"/>
        <end position="55"/>
    </location>
</feature>
<feature type="transmembrane region" description="Helical" evidence="2">
    <location>
        <begin position="220"/>
        <end position="240"/>
    </location>
</feature>
<protein>
    <recommendedName>
        <fullName evidence="5">Energy-coupling factor transport system substrate-specific component</fullName>
    </recommendedName>
</protein>
<keyword evidence="2" id="KW-1133">Transmembrane helix</keyword>
<sequence length="245" mass="25668">MRESAEDHQLLRGQAERDRDGQRPGVHQPAPHAVTVRAEPAGRSGRKSTDPVAVRPRCAVPRPATLAPMVALRILLAATLLTGPLAAVLVGPAPLPELALPVHGLVSVLVPFTGILLVQERPRLLAAGVIALVAGLVTGLACALVAGQWRLDVLAGGLLVQLVSQYVGTAFGLVCRRVWTAMVADVVVPLGLWAVLPSGVREWITPYAAATRVLTGEAGPPVLVVVLVWVVGFNALGLAVRNRPH</sequence>
<evidence type="ECO:0000256" key="2">
    <source>
        <dbReference type="SAM" id="Phobius"/>
    </source>
</evidence>
<feature type="transmembrane region" description="Helical" evidence="2">
    <location>
        <begin position="181"/>
        <end position="200"/>
    </location>
</feature>
<feature type="transmembrane region" description="Helical" evidence="2">
    <location>
        <begin position="153"/>
        <end position="174"/>
    </location>
</feature>
<keyword evidence="2" id="KW-0472">Membrane</keyword>
<accession>A0ABN2MWU3</accession>
<proteinExistence type="predicted"/>
<keyword evidence="2" id="KW-0812">Transmembrane</keyword>
<reference evidence="3 4" key="1">
    <citation type="journal article" date="2019" name="Int. J. Syst. Evol. Microbiol.">
        <title>The Global Catalogue of Microorganisms (GCM) 10K type strain sequencing project: providing services to taxonomists for standard genome sequencing and annotation.</title>
        <authorList>
            <consortium name="The Broad Institute Genomics Platform"/>
            <consortium name="The Broad Institute Genome Sequencing Center for Infectious Disease"/>
            <person name="Wu L."/>
            <person name="Ma J."/>
        </authorList>
    </citation>
    <scope>NUCLEOTIDE SEQUENCE [LARGE SCALE GENOMIC DNA]</scope>
    <source>
        <strain evidence="3 4">JCM 16009</strain>
    </source>
</reference>
<feature type="transmembrane region" description="Helical" evidence="2">
    <location>
        <begin position="125"/>
        <end position="147"/>
    </location>
</feature>
<evidence type="ECO:0008006" key="5">
    <source>
        <dbReference type="Google" id="ProtNLM"/>
    </source>
</evidence>
<name>A0ABN2MWU3_9PSEU</name>
<feature type="transmembrane region" description="Helical" evidence="2">
    <location>
        <begin position="70"/>
        <end position="92"/>
    </location>
</feature>
<evidence type="ECO:0000256" key="1">
    <source>
        <dbReference type="SAM" id="MobiDB-lite"/>
    </source>
</evidence>
<dbReference type="Proteomes" id="UP001500449">
    <property type="component" value="Unassembled WGS sequence"/>
</dbReference>
<keyword evidence="4" id="KW-1185">Reference proteome</keyword>